<name>A0A1I3RW66_9BURK</name>
<dbReference type="InterPro" id="IPR051056">
    <property type="entry name" value="Glycosyl_Hydrolase_73"/>
</dbReference>
<keyword evidence="4" id="KW-1185">Reference proteome</keyword>
<dbReference type="GO" id="GO:0004040">
    <property type="term" value="F:amidase activity"/>
    <property type="evidence" value="ECO:0007669"/>
    <property type="project" value="InterPro"/>
</dbReference>
<dbReference type="Pfam" id="PF01832">
    <property type="entry name" value="Glucosaminidase"/>
    <property type="match status" value="1"/>
</dbReference>
<dbReference type="PRINTS" id="PR01002">
    <property type="entry name" value="FLGFLGJ"/>
</dbReference>
<organism evidence="3 4">
    <name type="scientific">Paraburkholderia megapolitana</name>
    <dbReference type="NCBI Taxonomy" id="420953"/>
    <lineage>
        <taxon>Bacteria</taxon>
        <taxon>Pseudomonadati</taxon>
        <taxon>Pseudomonadota</taxon>
        <taxon>Betaproteobacteria</taxon>
        <taxon>Burkholderiales</taxon>
        <taxon>Burkholderiaceae</taxon>
        <taxon>Paraburkholderia</taxon>
    </lineage>
</organism>
<protein>
    <submittedName>
        <fullName evidence="3">Flagellar protein FlgJ</fullName>
    </submittedName>
</protein>
<evidence type="ECO:0000313" key="4">
    <source>
        <dbReference type="Proteomes" id="UP000199548"/>
    </source>
</evidence>
<dbReference type="InterPro" id="IPR002901">
    <property type="entry name" value="MGlyc_endo_b_GlcNAc-like_dom"/>
</dbReference>
<dbReference type="PANTHER" id="PTHR33308">
    <property type="entry name" value="PEPTIDOGLYCAN HYDROLASE FLGJ"/>
    <property type="match status" value="1"/>
</dbReference>
<dbReference type="PANTHER" id="PTHR33308:SF9">
    <property type="entry name" value="PEPTIDOGLYCAN HYDROLASE FLGJ"/>
    <property type="match status" value="1"/>
</dbReference>
<reference evidence="3 4" key="1">
    <citation type="submission" date="2016-10" db="EMBL/GenBank/DDBJ databases">
        <authorList>
            <person name="de Groot N.N."/>
        </authorList>
    </citation>
    <scope>NUCLEOTIDE SEQUENCE [LARGE SCALE GENOMIC DNA]</scope>
    <source>
        <strain evidence="3 4">LMG 23650</strain>
    </source>
</reference>
<dbReference type="Proteomes" id="UP000199548">
    <property type="component" value="Unassembled WGS sequence"/>
</dbReference>
<evidence type="ECO:0000313" key="3">
    <source>
        <dbReference type="EMBL" id="SFJ49506.1"/>
    </source>
</evidence>
<dbReference type="STRING" id="420953.SAMN05192543_107420"/>
<dbReference type="SUPFAM" id="SSF53955">
    <property type="entry name" value="Lysozyme-like"/>
    <property type="match status" value="1"/>
</dbReference>
<gene>
    <name evidence="3" type="ORF">SAMN05192543_107420</name>
</gene>
<keyword evidence="3" id="KW-0966">Cell projection</keyword>
<keyword evidence="1" id="KW-0378">Hydrolase</keyword>
<evidence type="ECO:0000256" key="1">
    <source>
        <dbReference type="ARBA" id="ARBA00022801"/>
    </source>
</evidence>
<accession>A0A1I3RW66</accession>
<dbReference type="AlphaFoldDB" id="A0A1I3RW66"/>
<dbReference type="RefSeq" id="WP_091016823.1">
    <property type="nucleotide sequence ID" value="NZ_CP041745.1"/>
</dbReference>
<dbReference type="InterPro" id="IPR023346">
    <property type="entry name" value="Lysozyme-like_dom_sf"/>
</dbReference>
<sequence length="180" mass="19938">MLEPALIDLKGLPVMPTHTAHKHHKAHSTPPQVQAFLDTHLASAQDIQRRYGIPAGIVLAQSALETRWGTRVVANAYFGMKGRAPNGASATFATHENINGTATLTQGTFRAYSSYDDAAQDWADQVRDNPRFRECYQRQRTITCAMILAQNGYATDPHYAAKLLTIIHSHHLDQYDTTAP</sequence>
<proteinExistence type="predicted"/>
<feature type="domain" description="Mannosyl-glycoprotein endo-beta-N-acetylglucosamidase-like" evidence="2">
    <location>
        <begin position="22"/>
        <end position="176"/>
    </location>
</feature>
<dbReference type="Gene3D" id="1.10.530.10">
    <property type="match status" value="1"/>
</dbReference>
<dbReference type="OrthoDB" id="1523598at2"/>
<dbReference type="SMART" id="SM00047">
    <property type="entry name" value="LYZ2"/>
    <property type="match status" value="1"/>
</dbReference>
<keyword evidence="3" id="KW-0969">Cilium</keyword>
<dbReference type="EMBL" id="FOQU01000007">
    <property type="protein sequence ID" value="SFJ49506.1"/>
    <property type="molecule type" value="Genomic_DNA"/>
</dbReference>
<evidence type="ECO:0000259" key="2">
    <source>
        <dbReference type="SMART" id="SM00047"/>
    </source>
</evidence>
<keyword evidence="3" id="KW-0282">Flagellum</keyword>